<gene>
    <name evidence="1" type="ORF">OWO01_04610</name>
</gene>
<protein>
    <submittedName>
        <fullName evidence="1">Uncharacterized protein</fullName>
    </submittedName>
</protein>
<dbReference type="AlphaFoldDB" id="A0A9J6RB77"/>
<comment type="caution">
    <text evidence="1">The sequence shown here is derived from an EMBL/GenBank/DDBJ whole genome shotgun (WGS) entry which is preliminary data.</text>
</comment>
<name>A0A9J6RB77_9BACI</name>
<reference evidence="1" key="1">
    <citation type="submission" date="2022-11" db="EMBL/GenBank/DDBJ databases">
        <title>WGS of Natronobacillus azotifigens 24KS-1, an anaerobic diazotrophic haloalkaliphile from soda-rich habitats.</title>
        <authorList>
            <person name="Sorokin D.Y."/>
            <person name="Merkel A.Y."/>
        </authorList>
    </citation>
    <scope>NUCLEOTIDE SEQUENCE</scope>
    <source>
        <strain evidence="1">24KS-1</strain>
    </source>
</reference>
<accession>A0A9J6RB77</accession>
<proteinExistence type="predicted"/>
<sequence>MRKGLIFLLLLLIISFGVIGVRQGSSTDYDVKIEQEAKTTLVENL</sequence>
<dbReference type="EMBL" id="JAPRAT010000006">
    <property type="protein sequence ID" value="MCZ0702489.1"/>
    <property type="molecule type" value="Genomic_DNA"/>
</dbReference>
<dbReference type="RefSeq" id="WP_268779258.1">
    <property type="nucleotide sequence ID" value="NZ_JAPRAT010000006.1"/>
</dbReference>
<organism evidence="1 2">
    <name type="scientific">Natronobacillus azotifigens</name>
    <dbReference type="NCBI Taxonomy" id="472978"/>
    <lineage>
        <taxon>Bacteria</taxon>
        <taxon>Bacillati</taxon>
        <taxon>Bacillota</taxon>
        <taxon>Bacilli</taxon>
        <taxon>Bacillales</taxon>
        <taxon>Bacillaceae</taxon>
        <taxon>Natronobacillus</taxon>
    </lineage>
</organism>
<keyword evidence="2" id="KW-1185">Reference proteome</keyword>
<dbReference type="Proteomes" id="UP001084197">
    <property type="component" value="Unassembled WGS sequence"/>
</dbReference>
<evidence type="ECO:0000313" key="2">
    <source>
        <dbReference type="Proteomes" id="UP001084197"/>
    </source>
</evidence>
<evidence type="ECO:0000313" key="1">
    <source>
        <dbReference type="EMBL" id="MCZ0702489.1"/>
    </source>
</evidence>